<protein>
    <submittedName>
        <fullName evidence="2">Uncharacterized protein</fullName>
    </submittedName>
</protein>
<evidence type="ECO:0000313" key="2">
    <source>
        <dbReference type="EMBL" id="ETS79487.1"/>
    </source>
</evidence>
<evidence type="ECO:0000256" key="1">
    <source>
        <dbReference type="SAM" id="Phobius"/>
    </source>
</evidence>
<dbReference type="Proteomes" id="UP000030651">
    <property type="component" value="Unassembled WGS sequence"/>
</dbReference>
<dbReference type="HOGENOM" id="CLU_921677_0_0_1"/>
<evidence type="ECO:0000313" key="3">
    <source>
        <dbReference type="Proteomes" id="UP000030651"/>
    </source>
</evidence>
<dbReference type="InParanoid" id="W3X275"/>
<dbReference type="KEGG" id="pfy:PFICI_09340"/>
<dbReference type="GeneID" id="19274353"/>
<keyword evidence="3" id="KW-1185">Reference proteome</keyword>
<dbReference type="AlphaFoldDB" id="W3X275"/>
<sequence length="302" mass="33610">MLDDCLKDSQVIILPCEPAGSHISRERHADLARAIILGLRRLRQQKSDAVDAAAAAGETTAALSYQPPSVIQLRSPVQQPASSSEPPPEACWLPRMIHRIATFRRSHGGGCGIGSSGRRSRRAEYLFTKAAAERSEKGEAALIRHTFVDLSPGVDCEPRGKRRHPLRSKFGRRKRKHEAVVEDDDFEATTLLGDEYPLAKKSFYSRLLQRKTRKTSATDEPKNHRWSVLVDDHSYAHAAPTPPAYLEKTVVDSDSDSDSDSEEVYLKSQSRKWISCLFAGMCYIGMAIGTMPHAIPEQTQVY</sequence>
<dbReference type="OrthoDB" id="10254221at2759"/>
<gene>
    <name evidence="2" type="ORF">PFICI_09340</name>
</gene>
<feature type="transmembrane region" description="Helical" evidence="1">
    <location>
        <begin position="273"/>
        <end position="295"/>
    </location>
</feature>
<keyword evidence="1" id="KW-0812">Transmembrane</keyword>
<organism evidence="2 3">
    <name type="scientific">Pestalotiopsis fici (strain W106-1 / CGMCC3.15140)</name>
    <dbReference type="NCBI Taxonomy" id="1229662"/>
    <lineage>
        <taxon>Eukaryota</taxon>
        <taxon>Fungi</taxon>
        <taxon>Dikarya</taxon>
        <taxon>Ascomycota</taxon>
        <taxon>Pezizomycotina</taxon>
        <taxon>Sordariomycetes</taxon>
        <taxon>Xylariomycetidae</taxon>
        <taxon>Amphisphaeriales</taxon>
        <taxon>Sporocadaceae</taxon>
        <taxon>Pestalotiopsis</taxon>
    </lineage>
</organism>
<keyword evidence="1" id="KW-0472">Membrane</keyword>
<name>W3X275_PESFW</name>
<proteinExistence type="predicted"/>
<reference evidence="3" key="1">
    <citation type="journal article" date="2015" name="BMC Genomics">
        <title>Genomic and transcriptomic analysis of the endophytic fungus Pestalotiopsis fici reveals its lifestyle and high potential for synthesis of natural products.</title>
        <authorList>
            <person name="Wang X."/>
            <person name="Zhang X."/>
            <person name="Liu L."/>
            <person name="Xiang M."/>
            <person name="Wang W."/>
            <person name="Sun X."/>
            <person name="Che Y."/>
            <person name="Guo L."/>
            <person name="Liu G."/>
            <person name="Guo L."/>
            <person name="Wang C."/>
            <person name="Yin W.B."/>
            <person name="Stadler M."/>
            <person name="Zhang X."/>
            <person name="Liu X."/>
        </authorList>
    </citation>
    <scope>NUCLEOTIDE SEQUENCE [LARGE SCALE GENOMIC DNA]</scope>
    <source>
        <strain evidence="3">W106-1 / CGMCC3.15140</strain>
    </source>
</reference>
<dbReference type="EMBL" id="KI912114">
    <property type="protein sequence ID" value="ETS79487.1"/>
    <property type="molecule type" value="Genomic_DNA"/>
</dbReference>
<accession>W3X275</accession>
<dbReference type="RefSeq" id="XP_007836112.1">
    <property type="nucleotide sequence ID" value="XM_007837921.1"/>
</dbReference>
<keyword evidence="1" id="KW-1133">Transmembrane helix</keyword>